<protein>
    <recommendedName>
        <fullName evidence="4">PiggyBac transposable element-derived protein domain-containing protein</fullName>
    </recommendedName>
</protein>
<reference evidence="2 3" key="1">
    <citation type="journal article" date="2017" name="Genome Biol. Evol.">
        <title>Phytophthora megakarya and P. palmivora, closely related causal agents of cacao black pod rot, underwent increases in genome sizes and gene numbers by different mechanisms.</title>
        <authorList>
            <person name="Ali S.S."/>
            <person name="Shao J."/>
            <person name="Lary D.J."/>
            <person name="Kronmiller B."/>
            <person name="Shen D."/>
            <person name="Strem M.D."/>
            <person name="Amoako-Attah I."/>
            <person name="Akrofi A.Y."/>
            <person name="Begoude B.A."/>
            <person name="Ten Hoopen G.M."/>
            <person name="Coulibaly K."/>
            <person name="Kebe B.I."/>
            <person name="Melnick R.L."/>
            <person name="Guiltinan M.J."/>
            <person name="Tyler B.M."/>
            <person name="Meinhardt L.W."/>
            <person name="Bailey B.A."/>
        </authorList>
    </citation>
    <scope>NUCLEOTIDE SEQUENCE [LARGE SCALE GENOMIC DNA]</scope>
    <source>
        <strain evidence="3">sbr112.9</strain>
    </source>
</reference>
<dbReference type="EMBL" id="NCKW01001885">
    <property type="protein sequence ID" value="POM78879.1"/>
    <property type="molecule type" value="Genomic_DNA"/>
</dbReference>
<feature type="region of interest" description="Disordered" evidence="1">
    <location>
        <begin position="140"/>
        <end position="161"/>
    </location>
</feature>
<evidence type="ECO:0000256" key="1">
    <source>
        <dbReference type="SAM" id="MobiDB-lite"/>
    </source>
</evidence>
<name>A0A2P4YMA2_9STRA</name>
<dbReference type="AlphaFoldDB" id="A0A2P4YMA2"/>
<dbReference type="Proteomes" id="UP000237271">
    <property type="component" value="Unassembled WGS sequence"/>
</dbReference>
<comment type="caution">
    <text evidence="2">The sequence shown here is derived from an EMBL/GenBank/DDBJ whole genome shotgun (WGS) entry which is preliminary data.</text>
</comment>
<evidence type="ECO:0000313" key="2">
    <source>
        <dbReference type="EMBL" id="POM78879.1"/>
    </source>
</evidence>
<proteinExistence type="predicted"/>
<evidence type="ECO:0008006" key="4">
    <source>
        <dbReference type="Google" id="ProtNLM"/>
    </source>
</evidence>
<accession>A0A2P4YMA2</accession>
<gene>
    <name evidence="2" type="ORF">PHPALM_3544</name>
</gene>
<feature type="compositionally biased region" description="Acidic residues" evidence="1">
    <location>
        <begin position="148"/>
        <end position="161"/>
    </location>
</feature>
<evidence type="ECO:0000313" key="3">
    <source>
        <dbReference type="Proteomes" id="UP000237271"/>
    </source>
</evidence>
<organism evidence="2 3">
    <name type="scientific">Phytophthora palmivora</name>
    <dbReference type="NCBI Taxonomy" id="4796"/>
    <lineage>
        <taxon>Eukaryota</taxon>
        <taxon>Sar</taxon>
        <taxon>Stramenopiles</taxon>
        <taxon>Oomycota</taxon>
        <taxon>Peronosporomycetes</taxon>
        <taxon>Peronosporales</taxon>
        <taxon>Peronosporaceae</taxon>
        <taxon>Phytophthora</taxon>
    </lineage>
</organism>
<keyword evidence="3" id="KW-1185">Reference proteome</keyword>
<sequence>MRDDPPADHPDFISQLHTQLLNMGEVEFAGTAYSSGPITLTQCADSATSRNDRIEMGDEWVEVNGVRMRRQRQCKACTIHKTVSTKRQVMFYCSKCNKGHKRVYLRDKVRQGHYPNNDLAFYAIWHQLWRNESTPAAALSKEDVAAAEVEDIDASGEEDED</sequence>
<dbReference type="OrthoDB" id="128668at2759"/>